<keyword evidence="2" id="KW-1185">Reference proteome</keyword>
<accession>A0ABY6JVP0</accession>
<sequence>MCVQIYFSELNLEFGIIFQSFTKHHGPFCAFTTPFAIVRPRGIAALKNETLQFQIEISQSRPNKLHADNPTLINLMASNYKPAM</sequence>
<evidence type="ECO:0000313" key="2">
    <source>
        <dbReference type="Proteomes" id="UP001235939"/>
    </source>
</evidence>
<gene>
    <name evidence="1" type="ORF">LAZ67_1001382</name>
</gene>
<organism evidence="1 2">
    <name type="scientific">Cordylochernes scorpioides</name>
    <dbReference type="NCBI Taxonomy" id="51811"/>
    <lineage>
        <taxon>Eukaryota</taxon>
        <taxon>Metazoa</taxon>
        <taxon>Ecdysozoa</taxon>
        <taxon>Arthropoda</taxon>
        <taxon>Chelicerata</taxon>
        <taxon>Arachnida</taxon>
        <taxon>Pseudoscorpiones</taxon>
        <taxon>Cheliferoidea</taxon>
        <taxon>Chernetidae</taxon>
        <taxon>Cordylochernes</taxon>
    </lineage>
</organism>
<name>A0ABY6JVP0_9ARAC</name>
<evidence type="ECO:0000313" key="1">
    <source>
        <dbReference type="EMBL" id="UYV60513.1"/>
    </source>
</evidence>
<protein>
    <submittedName>
        <fullName evidence="1">Uncharacterized protein</fullName>
    </submittedName>
</protein>
<dbReference type="Proteomes" id="UP001235939">
    <property type="component" value="Chromosome 01"/>
</dbReference>
<dbReference type="EMBL" id="CP092863">
    <property type="protein sequence ID" value="UYV60513.1"/>
    <property type="molecule type" value="Genomic_DNA"/>
</dbReference>
<proteinExistence type="predicted"/>
<reference evidence="1 2" key="1">
    <citation type="submission" date="2022-01" db="EMBL/GenBank/DDBJ databases">
        <title>A chromosomal length assembly of Cordylochernes scorpioides.</title>
        <authorList>
            <person name="Zeh D."/>
            <person name="Zeh J."/>
        </authorList>
    </citation>
    <scope>NUCLEOTIDE SEQUENCE [LARGE SCALE GENOMIC DNA]</scope>
    <source>
        <strain evidence="1">IN4F17</strain>
        <tissue evidence="1">Whole Body</tissue>
    </source>
</reference>